<accession>A0A645BQ56</accession>
<dbReference type="EMBL" id="VSSQ01021629">
    <property type="protein sequence ID" value="MPM67332.1"/>
    <property type="molecule type" value="Genomic_DNA"/>
</dbReference>
<evidence type="ECO:0008006" key="2">
    <source>
        <dbReference type="Google" id="ProtNLM"/>
    </source>
</evidence>
<evidence type="ECO:0000313" key="1">
    <source>
        <dbReference type="EMBL" id="MPM67332.1"/>
    </source>
</evidence>
<organism evidence="1">
    <name type="scientific">bioreactor metagenome</name>
    <dbReference type="NCBI Taxonomy" id="1076179"/>
    <lineage>
        <taxon>unclassified sequences</taxon>
        <taxon>metagenomes</taxon>
        <taxon>ecological metagenomes</taxon>
    </lineage>
</organism>
<protein>
    <recommendedName>
        <fullName evidence="2">NAD-specific glutamate dehydrogenase</fullName>
    </recommendedName>
</protein>
<comment type="caution">
    <text evidence="1">The sequence shown here is derived from an EMBL/GenBank/DDBJ whole genome shotgun (WGS) entry which is preliminary data.</text>
</comment>
<dbReference type="AntiFam" id="ANF00142">
    <property type="entry name" value="Shadow ORF (opposite yadG)"/>
</dbReference>
<reference evidence="1" key="1">
    <citation type="submission" date="2019-08" db="EMBL/GenBank/DDBJ databases">
        <authorList>
            <person name="Kucharzyk K."/>
            <person name="Murdoch R.W."/>
            <person name="Higgins S."/>
            <person name="Loffler F."/>
        </authorList>
    </citation>
    <scope>NUCLEOTIDE SEQUENCE</scope>
</reference>
<dbReference type="AntiFam" id="ANF00095">
    <property type="entry name" value="Shadow ORF (opposite ABC transporters)"/>
</dbReference>
<name>A0A645BQ56_9ZZZZ</name>
<sequence length="469" mass="48868">MVADAFDGAGDGDDLDRRGDGARVFHHVGDQLADDRLEFGIDVAVGADHLLGLGGVEAGEGVERLAHQVERGFGQVADADAVLGRQMAGFVDAAHALGDLLGLVAGAFEIGDDLADAEHQAQVGSGRLALGDDVGAIVVDGLFQVVDLAVGFDDGFDAGHFARAVGVDGGRNLGFDHAAHLQDVGTQAAEFFVELAGEVLVFVHVGSPLAHAAGDVVFGALVVRLDEDFVGLAELDHLAQIHVGSVVGDTRCLLHVVGDDEDGDALLQFVHQFLDGAGGDRVERRGRLIEEQQFGVGGQGAGDAQTLLLAAGQVGGEFVQTVLDLVPQGAALERLLDLVVEDALVVLAAHAQAVGDVFVDALREGVRLLEDHADAHAHFDGVDFRRQQVGVVRVEADLALVAVAWVEVVHAVEAAQVGRFAAAGRADQCGDLLVVDRHVDVLQGLGFAVEEIEVAGFRLQRGLVMNLHG</sequence>
<gene>
    <name evidence="1" type="ORF">SDC9_114254</name>
</gene>
<proteinExistence type="predicted"/>
<dbReference type="AlphaFoldDB" id="A0A645BQ56"/>